<name>A0A8X6YZ53_9ARAC</name>
<proteinExistence type="predicted"/>
<evidence type="ECO:0000313" key="1">
    <source>
        <dbReference type="EMBL" id="GFY79787.1"/>
    </source>
</evidence>
<sequence>MLCDKHIVKMPLETAQLLSNVFSIALKAPNPLVSITDQNIEVPYKLTHKNHPCSLWARHSKGNFNWLIKHGKELCIEYSLRYKRTHKSEEVIDWCDSNKDSLIFRSTDMQAFIQALPDQYKCSSAVEAYRRYYLKEKMRFAKWEKGRKAPDWIICYVIPQLIQLINREAIQIGHEKGRKEREIEVAKNSLKAGVPIDGIRSAEWFKKQ</sequence>
<dbReference type="OrthoDB" id="16735at2759"/>
<dbReference type="AlphaFoldDB" id="A0A8X6YZ53"/>
<dbReference type="Proteomes" id="UP000886998">
    <property type="component" value="Unassembled WGS sequence"/>
</dbReference>
<accession>A0A8X6YZ53</accession>
<gene>
    <name evidence="1" type="primary">wSo0009</name>
    <name evidence="1" type="ORF">TNIN_54391</name>
</gene>
<dbReference type="InterPro" id="IPR004260">
    <property type="entry name" value="Pyr-dimer_DNA_glycosylase"/>
</dbReference>
<keyword evidence="2" id="KW-1185">Reference proteome</keyword>
<evidence type="ECO:0000313" key="2">
    <source>
        <dbReference type="Proteomes" id="UP000886998"/>
    </source>
</evidence>
<protein>
    <submittedName>
        <fullName evidence="1">Uncharacterized protein</fullName>
    </submittedName>
</protein>
<dbReference type="Pfam" id="PF03013">
    <property type="entry name" value="Pyr_excise"/>
    <property type="match status" value="1"/>
</dbReference>
<reference evidence="1" key="1">
    <citation type="submission" date="2020-08" db="EMBL/GenBank/DDBJ databases">
        <title>Multicomponent nature underlies the extraordinary mechanical properties of spider dragline silk.</title>
        <authorList>
            <person name="Kono N."/>
            <person name="Nakamura H."/>
            <person name="Mori M."/>
            <person name="Yoshida Y."/>
            <person name="Ohtoshi R."/>
            <person name="Malay A.D."/>
            <person name="Moran D.A.P."/>
            <person name="Tomita M."/>
            <person name="Numata K."/>
            <person name="Arakawa K."/>
        </authorList>
    </citation>
    <scope>NUCLEOTIDE SEQUENCE</scope>
</reference>
<dbReference type="EMBL" id="BMAV01023781">
    <property type="protein sequence ID" value="GFY79787.1"/>
    <property type="molecule type" value="Genomic_DNA"/>
</dbReference>
<organism evidence="1 2">
    <name type="scientific">Trichonephila inaurata madagascariensis</name>
    <dbReference type="NCBI Taxonomy" id="2747483"/>
    <lineage>
        <taxon>Eukaryota</taxon>
        <taxon>Metazoa</taxon>
        <taxon>Ecdysozoa</taxon>
        <taxon>Arthropoda</taxon>
        <taxon>Chelicerata</taxon>
        <taxon>Arachnida</taxon>
        <taxon>Araneae</taxon>
        <taxon>Araneomorphae</taxon>
        <taxon>Entelegynae</taxon>
        <taxon>Araneoidea</taxon>
        <taxon>Nephilidae</taxon>
        <taxon>Trichonephila</taxon>
        <taxon>Trichonephila inaurata</taxon>
    </lineage>
</organism>
<comment type="caution">
    <text evidence="1">The sequence shown here is derived from an EMBL/GenBank/DDBJ whole genome shotgun (WGS) entry which is preliminary data.</text>
</comment>